<proteinExistence type="predicted"/>
<feature type="chain" id="PRO_5034617404" evidence="1">
    <location>
        <begin position="22"/>
        <end position="227"/>
    </location>
</feature>
<evidence type="ECO:0000313" key="2">
    <source>
        <dbReference type="EMBL" id="KAF4621248.1"/>
    </source>
</evidence>
<accession>A0A8H4R1P9</accession>
<protein>
    <submittedName>
        <fullName evidence="2">Uncharacterized protein</fullName>
    </submittedName>
</protein>
<name>A0A8H4R1P9_9AGAR</name>
<evidence type="ECO:0000313" key="3">
    <source>
        <dbReference type="Proteomes" id="UP000521872"/>
    </source>
</evidence>
<dbReference type="AlphaFoldDB" id="A0A8H4R1P9"/>
<keyword evidence="1" id="KW-0732">Signal</keyword>
<sequence>MFSRFVVAVLAACCLLCPSWAQQTLNHEPTKTSPGVYLNYRDNNDRCSPGTYSGNGKKPCTDCPAGKYSKEPLQKPHAILEHILRLPVPPPAIVALLVTNVQATISHCRRNALLGGTLPEGLRSVVYVLLVLSITYKEPQGAVTVQQVGLTTSPEIQTVRCALTNTHILIPELEAGMAAQQSQGNGQFPQLAPRKVTEPAVGLVGLNSREMALTTVSIIKLDLHPSM</sequence>
<keyword evidence="3" id="KW-1185">Reference proteome</keyword>
<reference evidence="2 3" key="1">
    <citation type="submission" date="2019-12" db="EMBL/GenBank/DDBJ databases">
        <authorList>
            <person name="Floudas D."/>
            <person name="Bentzer J."/>
            <person name="Ahren D."/>
            <person name="Johansson T."/>
            <person name="Persson P."/>
            <person name="Tunlid A."/>
        </authorList>
    </citation>
    <scope>NUCLEOTIDE SEQUENCE [LARGE SCALE GENOMIC DNA]</scope>
    <source>
        <strain evidence="2 3">CBS 102.39</strain>
    </source>
</reference>
<gene>
    <name evidence="2" type="ORF">D9613_000658</name>
</gene>
<comment type="caution">
    <text evidence="2">The sequence shown here is derived from an EMBL/GenBank/DDBJ whole genome shotgun (WGS) entry which is preliminary data.</text>
</comment>
<organism evidence="2 3">
    <name type="scientific">Agrocybe pediades</name>
    <dbReference type="NCBI Taxonomy" id="84607"/>
    <lineage>
        <taxon>Eukaryota</taxon>
        <taxon>Fungi</taxon>
        <taxon>Dikarya</taxon>
        <taxon>Basidiomycota</taxon>
        <taxon>Agaricomycotina</taxon>
        <taxon>Agaricomycetes</taxon>
        <taxon>Agaricomycetidae</taxon>
        <taxon>Agaricales</taxon>
        <taxon>Agaricineae</taxon>
        <taxon>Strophariaceae</taxon>
        <taxon>Agrocybe</taxon>
    </lineage>
</organism>
<evidence type="ECO:0000256" key="1">
    <source>
        <dbReference type="SAM" id="SignalP"/>
    </source>
</evidence>
<feature type="signal peptide" evidence="1">
    <location>
        <begin position="1"/>
        <end position="21"/>
    </location>
</feature>
<dbReference type="Proteomes" id="UP000521872">
    <property type="component" value="Unassembled WGS sequence"/>
</dbReference>
<dbReference type="EMBL" id="JAACJL010000015">
    <property type="protein sequence ID" value="KAF4621248.1"/>
    <property type="molecule type" value="Genomic_DNA"/>
</dbReference>